<dbReference type="RefSeq" id="WP_167616020.1">
    <property type="nucleotide sequence ID" value="NZ_JAAUVV010000004.1"/>
</dbReference>
<dbReference type="InterPro" id="IPR046801">
    <property type="entry name" value="OpcA_G6PD_N"/>
</dbReference>
<proteinExistence type="predicted"/>
<organism evidence="3 4">
    <name type="scientific">Corynebacterium coyleae</name>
    <dbReference type="NCBI Taxonomy" id="53374"/>
    <lineage>
        <taxon>Bacteria</taxon>
        <taxon>Bacillati</taxon>
        <taxon>Actinomycetota</taxon>
        <taxon>Actinomycetes</taxon>
        <taxon>Mycobacteriales</taxon>
        <taxon>Corynebacteriaceae</taxon>
        <taxon>Corynebacterium</taxon>
    </lineage>
</organism>
<dbReference type="PANTHER" id="PTHR38658:SF1">
    <property type="entry name" value="OXPP CYCLE PROTEIN OPCA-RELATED"/>
    <property type="match status" value="1"/>
</dbReference>
<dbReference type="AlphaFoldDB" id="A0AAP6XJQ2"/>
<feature type="domain" description="Glucose-6-phosphate dehydrogenase assembly protein OpcA N-terminal" evidence="1">
    <location>
        <begin position="54"/>
        <end position="152"/>
    </location>
</feature>
<dbReference type="Pfam" id="PF20171">
    <property type="entry name" value="OpcA_G6PD_C"/>
    <property type="match status" value="1"/>
</dbReference>
<accession>A0AAP6XJQ2</accession>
<dbReference type="Pfam" id="PF10128">
    <property type="entry name" value="OpcA_G6PD_assem"/>
    <property type="match status" value="1"/>
</dbReference>
<comment type="caution">
    <text evidence="3">The sequence shown here is derived from an EMBL/GenBank/DDBJ whole genome shotgun (WGS) entry which is preliminary data.</text>
</comment>
<protein>
    <submittedName>
        <fullName evidence="3">Glucose-6-phosphate dehydrogenase assembly protein OpcA</fullName>
    </submittedName>
</protein>
<evidence type="ECO:0000313" key="4">
    <source>
        <dbReference type="Proteomes" id="UP000591626"/>
    </source>
</evidence>
<dbReference type="EMBL" id="JAAUVV010000004">
    <property type="protein sequence ID" value="NJJ03461.1"/>
    <property type="molecule type" value="Genomic_DNA"/>
</dbReference>
<dbReference type="Proteomes" id="UP000591626">
    <property type="component" value="Unassembled WGS sequence"/>
</dbReference>
<sequence>MIIDLPNTTTKLIETSLARVRESHSLATGRVLTLLVAVDEDSELLDNTLSTLRDASFEHPARVLVLVSGDPAKESRLDAQVMVASNAGASEVVVMHLRGELTQHLGAVVTPLLLPDTPVVSYWPGAAPKRPAEEQLGHIAQRRITNIRGASRDGSLAELAAGYTPGDSDMLWSQITPWRGILASALDRFPEHTITGAEVAGAPGDPSVDLAAGWLADSLDVEVTRCDEHISGFPIAHTIIHTDGGDVEVVAEGEYTVRISVPDMADSRVAMGERTDAECLAEELRHLGPDAIYGNALNGLGKVRHA</sequence>
<gene>
    <name evidence="3" type="ORF">HC138_03650</name>
</gene>
<dbReference type="InterPro" id="IPR004555">
    <property type="entry name" value="G6PDH_assembly_OpcA"/>
</dbReference>
<evidence type="ECO:0000259" key="1">
    <source>
        <dbReference type="Pfam" id="PF10128"/>
    </source>
</evidence>
<reference evidence="3 4" key="1">
    <citation type="submission" date="2020-03" db="EMBL/GenBank/DDBJ databases">
        <title>Draft genome sequences of bacterial isolates from the female urobiome.</title>
        <authorList>
            <person name="Miller-Ensminger T."/>
            <person name="Wolfe A.J."/>
            <person name="Putonti C."/>
        </authorList>
    </citation>
    <scope>NUCLEOTIDE SEQUENCE [LARGE SCALE GENOMIC DNA]</scope>
    <source>
        <strain evidence="3 4">UMB8490</strain>
    </source>
</reference>
<dbReference type="InterPro" id="IPR046802">
    <property type="entry name" value="OpcA_G6PD_C"/>
</dbReference>
<evidence type="ECO:0000313" key="3">
    <source>
        <dbReference type="EMBL" id="NJJ03461.1"/>
    </source>
</evidence>
<dbReference type="PANTHER" id="PTHR38658">
    <property type="entry name" value="OXPP CYCLE PROTEIN OPCA-RELATED"/>
    <property type="match status" value="1"/>
</dbReference>
<feature type="domain" description="Glucose-6-phosphate dehydrogenase assembly protein OpcA C-terminal" evidence="2">
    <location>
        <begin position="165"/>
        <end position="297"/>
    </location>
</feature>
<evidence type="ECO:0000259" key="2">
    <source>
        <dbReference type="Pfam" id="PF20171"/>
    </source>
</evidence>
<name>A0AAP6XJQ2_9CORY</name>